<feature type="transmembrane region" description="Helical" evidence="1">
    <location>
        <begin position="56"/>
        <end position="74"/>
    </location>
</feature>
<evidence type="ECO:0008006" key="4">
    <source>
        <dbReference type="Google" id="ProtNLM"/>
    </source>
</evidence>
<keyword evidence="1" id="KW-0812">Transmembrane</keyword>
<accession>A0ABS2UK94</accession>
<evidence type="ECO:0000313" key="3">
    <source>
        <dbReference type="Proteomes" id="UP000664109"/>
    </source>
</evidence>
<name>A0ABS2UK94_9ACTN</name>
<feature type="transmembrane region" description="Helical" evidence="1">
    <location>
        <begin position="126"/>
        <end position="146"/>
    </location>
</feature>
<protein>
    <recommendedName>
        <fullName evidence="4">FUSC family protein</fullName>
    </recommendedName>
</protein>
<keyword evidence="1" id="KW-0472">Membrane</keyword>
<organism evidence="2 3">
    <name type="scientific">Streptomyces zhihengii</name>
    <dbReference type="NCBI Taxonomy" id="1818004"/>
    <lineage>
        <taxon>Bacteria</taxon>
        <taxon>Bacillati</taxon>
        <taxon>Actinomycetota</taxon>
        <taxon>Actinomycetes</taxon>
        <taxon>Kitasatosporales</taxon>
        <taxon>Streptomycetaceae</taxon>
        <taxon>Streptomyces</taxon>
    </lineage>
</organism>
<evidence type="ECO:0000256" key="1">
    <source>
        <dbReference type="SAM" id="Phobius"/>
    </source>
</evidence>
<feature type="transmembrane region" description="Helical" evidence="1">
    <location>
        <begin position="153"/>
        <end position="173"/>
    </location>
</feature>
<dbReference type="EMBL" id="JAFEJA010000001">
    <property type="protein sequence ID" value="MBM9617942.1"/>
    <property type="molecule type" value="Genomic_DNA"/>
</dbReference>
<feature type="transmembrane region" description="Helical" evidence="1">
    <location>
        <begin position="81"/>
        <end position="106"/>
    </location>
</feature>
<reference evidence="2 3" key="1">
    <citation type="journal article" date="2016" name="Arch. Microbiol.">
        <title>Streptomyces zhihengii sp. nov., isolated from rhizospheric soil of Psammosilene tunicoides.</title>
        <authorList>
            <person name="Huang M.J."/>
            <person name="Fei J.J."/>
            <person name="Salam N."/>
            <person name="Kim C.J."/>
            <person name="Hozzein W.N."/>
            <person name="Xiao M."/>
            <person name="Huang H.Q."/>
            <person name="Li W.J."/>
        </authorList>
    </citation>
    <scope>NUCLEOTIDE SEQUENCE [LARGE SCALE GENOMIC DNA]</scope>
    <source>
        <strain evidence="2 3">YIM T102</strain>
    </source>
</reference>
<keyword evidence="3" id="KW-1185">Reference proteome</keyword>
<dbReference type="Proteomes" id="UP000664109">
    <property type="component" value="Unassembled WGS sequence"/>
</dbReference>
<sequence>MRRLGWEVEAGAAAVRRAFAAPGRERDAGVQALKAAGAAVAAWALVGWWWQAPMALMAPWTAVALVQGTVYRSVRTGVQQLALITAGTLLAAGAALATGSVMGAIALALPPAALLGAHNRFGDQGVYAPTTVIFVLAYGTFSGYDIAHRLGEAVVGAAIGIGVNALLLPPVHLRGVREALATMAGESTGLLRQMADDVESGCDEADARRWKDRAGSLTATLEGLRSARTWSRESYRFNPGHRMRRGARRPPPIEHDLYWERFMERLAALVDNLAAGAGRDRDLALPPPARLGVLARLLRAVADVCDWDRRRWDLPPGAADRAEREAAVARAEDALADLKAGLVSYDQETAVALGAVAASGQQLLGLVRGVA</sequence>
<evidence type="ECO:0000313" key="2">
    <source>
        <dbReference type="EMBL" id="MBM9617942.1"/>
    </source>
</evidence>
<gene>
    <name evidence="2" type="ORF">JE024_04155</name>
</gene>
<keyword evidence="1" id="KW-1133">Transmembrane helix</keyword>
<proteinExistence type="predicted"/>
<comment type="caution">
    <text evidence="2">The sequence shown here is derived from an EMBL/GenBank/DDBJ whole genome shotgun (WGS) entry which is preliminary data.</text>
</comment>
<dbReference type="RefSeq" id="WP_205376364.1">
    <property type="nucleotide sequence ID" value="NZ_JAFEJA010000001.1"/>
</dbReference>